<evidence type="ECO:0000313" key="2">
    <source>
        <dbReference type="Proteomes" id="UP000675881"/>
    </source>
</evidence>
<dbReference type="EMBL" id="HG994580">
    <property type="protein sequence ID" value="CAF2767481.1"/>
    <property type="molecule type" value="Genomic_DNA"/>
</dbReference>
<reference evidence="1" key="1">
    <citation type="submission" date="2021-02" db="EMBL/GenBank/DDBJ databases">
        <authorList>
            <person name="Bekaert M."/>
        </authorList>
    </citation>
    <scope>NUCLEOTIDE SEQUENCE</scope>
    <source>
        <strain evidence="1">IoA-00</strain>
    </source>
</reference>
<accession>A0A7R8GZN6</accession>
<protein>
    <submittedName>
        <fullName evidence="1">(salmon louse) hypothetical protein</fullName>
    </submittedName>
</protein>
<name>A0A7R8GZN6_LEPSM</name>
<dbReference type="AlphaFoldDB" id="A0A7R8GZN6"/>
<organism evidence="1 2">
    <name type="scientific">Lepeophtheirus salmonis</name>
    <name type="common">Salmon louse</name>
    <name type="synonym">Caligus salmonis</name>
    <dbReference type="NCBI Taxonomy" id="72036"/>
    <lineage>
        <taxon>Eukaryota</taxon>
        <taxon>Metazoa</taxon>
        <taxon>Ecdysozoa</taxon>
        <taxon>Arthropoda</taxon>
        <taxon>Crustacea</taxon>
        <taxon>Multicrustacea</taxon>
        <taxon>Hexanauplia</taxon>
        <taxon>Copepoda</taxon>
        <taxon>Siphonostomatoida</taxon>
        <taxon>Caligidae</taxon>
        <taxon>Lepeophtheirus</taxon>
    </lineage>
</organism>
<sequence length="114" mass="12783">MVKTLYAFRFAELHYLCVELELVKEVEQLEGLSQYTILLSTFDYAKEPIKGMHNLTADTPSRLPVDNIIPEVDHTDALMVLSLTQSEIAGSSIVGNFPQDRELLKAIEAARPGY</sequence>
<keyword evidence="2" id="KW-1185">Reference proteome</keyword>
<proteinExistence type="predicted"/>
<gene>
    <name evidence="1" type="ORF">LSAA_538</name>
</gene>
<dbReference type="Proteomes" id="UP000675881">
    <property type="component" value="Chromosome 1"/>
</dbReference>
<evidence type="ECO:0000313" key="1">
    <source>
        <dbReference type="EMBL" id="CAF2767481.1"/>
    </source>
</evidence>